<protein>
    <submittedName>
        <fullName evidence="9">Integrase/recombinase XerD</fullName>
    </submittedName>
</protein>
<sequence length="343" mass="40464">MPLKKRKHVNKKKVYTINDARKIVLQIKKIEGLSKNSLDNYEKVFNDFDRFWGEETDISSLTTDDVRQFIDWQLNKKIQFLNQKTKKVKKIGVSVSTVNTYLTYAKAIFSVLKNEEIVEENIFQHVKKVKEHQKKIDILTIPEIKKILRTLKKDEIYSEFRMYVLIHVLLDSFGRIGEVLSLTWNDVDFEHHCITFTNTKNKKIRTIPITKKTVKLLQELKEENADFKSEYVFLTNHGKPLGQSAFRKHLKTIIERAGIKKRVHAHLFRHTASAMFIQQNGSVRVLQKILDHSDLSTTQRYAHVLDSTIREQHERFSPIHLLEEHKQRKVKRTKGGNQNEYPF</sequence>
<dbReference type="InterPro" id="IPR010998">
    <property type="entry name" value="Integrase_recombinase_N"/>
</dbReference>
<evidence type="ECO:0000256" key="1">
    <source>
        <dbReference type="ARBA" id="ARBA00008857"/>
    </source>
</evidence>
<dbReference type="Gene3D" id="1.10.443.10">
    <property type="entry name" value="Intergrase catalytic core"/>
    <property type="match status" value="1"/>
</dbReference>
<dbReference type="InterPro" id="IPR044068">
    <property type="entry name" value="CB"/>
</dbReference>
<dbReference type="AlphaFoldDB" id="A0A846MJE4"/>
<comment type="similarity">
    <text evidence="1">Belongs to the 'phage' integrase family.</text>
</comment>
<feature type="coiled-coil region" evidence="6">
    <location>
        <begin position="210"/>
        <end position="237"/>
    </location>
</feature>
<dbReference type="SUPFAM" id="SSF56349">
    <property type="entry name" value="DNA breaking-rejoining enzymes"/>
    <property type="match status" value="1"/>
</dbReference>
<dbReference type="PROSITE" id="PS51900">
    <property type="entry name" value="CB"/>
    <property type="match status" value="1"/>
</dbReference>
<keyword evidence="2" id="KW-0229">DNA integration</keyword>
<evidence type="ECO:0000259" key="8">
    <source>
        <dbReference type="PROSITE" id="PS51900"/>
    </source>
</evidence>
<evidence type="ECO:0000256" key="4">
    <source>
        <dbReference type="ARBA" id="ARBA00023172"/>
    </source>
</evidence>
<keyword evidence="4" id="KW-0233">DNA recombination</keyword>
<evidence type="ECO:0000313" key="9">
    <source>
        <dbReference type="EMBL" id="NIK15747.1"/>
    </source>
</evidence>
<evidence type="ECO:0000313" key="10">
    <source>
        <dbReference type="Proteomes" id="UP000532769"/>
    </source>
</evidence>
<dbReference type="Pfam" id="PF00589">
    <property type="entry name" value="Phage_integrase"/>
    <property type="match status" value="1"/>
</dbReference>
<reference evidence="9 10" key="1">
    <citation type="submission" date="2020-03" db="EMBL/GenBank/DDBJ databases">
        <title>Genomic Encyclopedia of Archaeal and Bacterial Type Strains, Phase II (KMG-II): from individual species to whole genera.</title>
        <authorList>
            <person name="Goeker M."/>
        </authorList>
    </citation>
    <scope>NUCLEOTIDE SEQUENCE [LARGE SCALE GENOMIC DNA]</scope>
    <source>
        <strain evidence="9 10">DSM 4749</strain>
    </source>
</reference>
<feature type="domain" description="Core-binding (CB)" evidence="8">
    <location>
        <begin position="15"/>
        <end position="113"/>
    </location>
</feature>
<dbReference type="GO" id="GO:0006310">
    <property type="term" value="P:DNA recombination"/>
    <property type="evidence" value="ECO:0007669"/>
    <property type="project" value="UniProtKB-KW"/>
</dbReference>
<dbReference type="PANTHER" id="PTHR30349">
    <property type="entry name" value="PHAGE INTEGRASE-RELATED"/>
    <property type="match status" value="1"/>
</dbReference>
<evidence type="ECO:0000256" key="3">
    <source>
        <dbReference type="ARBA" id="ARBA00023125"/>
    </source>
</evidence>
<dbReference type="GO" id="GO:0003677">
    <property type="term" value="F:DNA binding"/>
    <property type="evidence" value="ECO:0007669"/>
    <property type="project" value="UniProtKB-UniRule"/>
</dbReference>
<dbReference type="InterPro" id="IPR011010">
    <property type="entry name" value="DNA_brk_join_enz"/>
</dbReference>
<dbReference type="InterPro" id="IPR002104">
    <property type="entry name" value="Integrase_catalytic"/>
</dbReference>
<accession>A0A846MJE4</accession>
<dbReference type="InterPro" id="IPR013762">
    <property type="entry name" value="Integrase-like_cat_sf"/>
</dbReference>
<dbReference type="Pfam" id="PF02899">
    <property type="entry name" value="Phage_int_SAM_1"/>
    <property type="match status" value="1"/>
</dbReference>
<feature type="domain" description="Tyr recombinase" evidence="7">
    <location>
        <begin position="134"/>
        <end position="314"/>
    </location>
</feature>
<keyword evidence="3 5" id="KW-0238">DNA-binding</keyword>
<dbReference type="Gene3D" id="1.10.150.130">
    <property type="match status" value="1"/>
</dbReference>
<dbReference type="Proteomes" id="UP000532769">
    <property type="component" value="Unassembled WGS sequence"/>
</dbReference>
<keyword evidence="10" id="KW-1185">Reference proteome</keyword>
<comment type="caution">
    <text evidence="9">The sequence shown here is derived from an EMBL/GenBank/DDBJ whole genome shotgun (WGS) entry which is preliminary data.</text>
</comment>
<organism evidence="9 10">
    <name type="scientific">Saccharococcus thermophilus</name>
    <dbReference type="NCBI Taxonomy" id="29396"/>
    <lineage>
        <taxon>Bacteria</taxon>
        <taxon>Bacillati</taxon>
        <taxon>Bacillota</taxon>
        <taxon>Bacilli</taxon>
        <taxon>Bacillales</taxon>
        <taxon>Anoxybacillaceae</taxon>
        <taxon>Saccharococcus</taxon>
    </lineage>
</organism>
<dbReference type="RefSeq" id="WP_166910780.1">
    <property type="nucleotide sequence ID" value="NZ_JAASRS010000001.1"/>
</dbReference>
<evidence type="ECO:0000256" key="6">
    <source>
        <dbReference type="SAM" id="Coils"/>
    </source>
</evidence>
<dbReference type="PANTHER" id="PTHR30349:SF41">
    <property type="entry name" value="INTEGRASE_RECOMBINASE PROTEIN MJ0367-RELATED"/>
    <property type="match status" value="1"/>
</dbReference>
<dbReference type="InterPro" id="IPR004107">
    <property type="entry name" value="Integrase_SAM-like_N"/>
</dbReference>
<gene>
    <name evidence="9" type="ORF">BDD39_002257</name>
</gene>
<dbReference type="CDD" id="cd00796">
    <property type="entry name" value="INT_Rci_Hp1_C"/>
    <property type="match status" value="1"/>
</dbReference>
<keyword evidence="6" id="KW-0175">Coiled coil</keyword>
<name>A0A846MJE4_9BACL</name>
<evidence type="ECO:0000259" key="7">
    <source>
        <dbReference type="PROSITE" id="PS51898"/>
    </source>
</evidence>
<dbReference type="InterPro" id="IPR050090">
    <property type="entry name" value="Tyrosine_recombinase_XerCD"/>
</dbReference>
<evidence type="ECO:0000256" key="5">
    <source>
        <dbReference type="PROSITE-ProRule" id="PRU01248"/>
    </source>
</evidence>
<evidence type="ECO:0000256" key="2">
    <source>
        <dbReference type="ARBA" id="ARBA00022908"/>
    </source>
</evidence>
<dbReference type="EMBL" id="JAASRS010000001">
    <property type="protein sequence ID" value="NIK15747.1"/>
    <property type="molecule type" value="Genomic_DNA"/>
</dbReference>
<dbReference type="GO" id="GO:0015074">
    <property type="term" value="P:DNA integration"/>
    <property type="evidence" value="ECO:0007669"/>
    <property type="project" value="UniProtKB-KW"/>
</dbReference>
<proteinExistence type="inferred from homology"/>
<dbReference type="PROSITE" id="PS51898">
    <property type="entry name" value="TYR_RECOMBINASE"/>
    <property type="match status" value="1"/>
</dbReference>